<evidence type="ECO:0000256" key="3">
    <source>
        <dbReference type="ARBA" id="ARBA00023237"/>
    </source>
</evidence>
<feature type="domain" description="Outer membrane protein beta-barrel" evidence="5">
    <location>
        <begin position="366"/>
        <end position="770"/>
    </location>
</feature>
<keyword evidence="2" id="KW-0472">Membrane</keyword>
<protein>
    <submittedName>
        <fullName evidence="6">Outer membrane receptor protein involved in Fe transport</fullName>
    </submittedName>
</protein>
<evidence type="ECO:0000256" key="4">
    <source>
        <dbReference type="SAM" id="SignalP"/>
    </source>
</evidence>
<keyword evidence="3" id="KW-0998">Cell outer membrane</keyword>
<reference evidence="6 7" key="1">
    <citation type="submission" date="2020-08" db="EMBL/GenBank/DDBJ databases">
        <title>Genomic Encyclopedia of Type Strains, Phase IV (KMG-V): Genome sequencing to study the core and pangenomes of soil and plant-associated prokaryotes.</title>
        <authorList>
            <person name="Whitman W."/>
        </authorList>
    </citation>
    <scope>NUCLEOTIDE SEQUENCE [LARGE SCALE GENOMIC DNA]</scope>
    <source>
        <strain evidence="6 7">M2T3</strain>
    </source>
</reference>
<evidence type="ECO:0000256" key="2">
    <source>
        <dbReference type="ARBA" id="ARBA00023136"/>
    </source>
</evidence>
<proteinExistence type="predicted"/>
<keyword evidence="6" id="KW-0675">Receptor</keyword>
<dbReference type="Gene3D" id="2.40.170.20">
    <property type="entry name" value="TonB-dependent receptor, beta-barrel domain"/>
    <property type="match status" value="1"/>
</dbReference>
<dbReference type="PANTHER" id="PTHR40980:SF4">
    <property type="entry name" value="TONB-DEPENDENT RECEPTOR-LIKE BETA-BARREL DOMAIN-CONTAINING PROTEIN"/>
    <property type="match status" value="1"/>
</dbReference>
<dbReference type="AlphaFoldDB" id="A0A7X0MMQ2"/>
<evidence type="ECO:0000313" key="7">
    <source>
        <dbReference type="Proteomes" id="UP000521017"/>
    </source>
</evidence>
<dbReference type="InterPro" id="IPR037066">
    <property type="entry name" value="Plug_dom_sf"/>
</dbReference>
<accession>A0A7X0MMQ2</accession>
<dbReference type="GO" id="GO:0009279">
    <property type="term" value="C:cell outer membrane"/>
    <property type="evidence" value="ECO:0007669"/>
    <property type="project" value="UniProtKB-SubCell"/>
</dbReference>
<dbReference type="Proteomes" id="UP000521017">
    <property type="component" value="Unassembled WGS sequence"/>
</dbReference>
<dbReference type="InterPro" id="IPR036942">
    <property type="entry name" value="Beta-barrel_TonB_sf"/>
</dbReference>
<dbReference type="Pfam" id="PF14905">
    <property type="entry name" value="OMP_b-brl_3"/>
    <property type="match status" value="1"/>
</dbReference>
<name>A0A7X0MMQ2_9SPHI</name>
<evidence type="ECO:0000313" key="6">
    <source>
        <dbReference type="EMBL" id="MBB6502713.1"/>
    </source>
</evidence>
<dbReference type="RefSeq" id="WP_184628960.1">
    <property type="nucleotide sequence ID" value="NZ_JACHCC010000015.1"/>
</dbReference>
<dbReference type="InterPro" id="IPR041700">
    <property type="entry name" value="OMP_b-brl_3"/>
</dbReference>
<gene>
    <name evidence="6" type="ORF">HDF25_004896</name>
</gene>
<comment type="subcellular location">
    <subcellularLocation>
        <location evidence="1">Cell outer membrane</location>
    </subcellularLocation>
</comment>
<dbReference type="PANTHER" id="PTHR40980">
    <property type="entry name" value="PLUG DOMAIN-CONTAINING PROTEIN"/>
    <property type="match status" value="1"/>
</dbReference>
<dbReference type="InterPro" id="IPR008969">
    <property type="entry name" value="CarboxyPept-like_regulatory"/>
</dbReference>
<sequence>MKKYIFILCLSIYSITAFSQHKVTGRILDENNYPIDLAKVIMSVNDSIIQETFTNPNGEFSLMANDQNYKFVIYYIGEVIFKKDLVVNGNIDLGVIKSQKILKLAEVNIVGKRKVIERKIDRLVFNLDRTILSSGGDAIDALKITPGVRLKGEEISLVGKDRLQVMIDGKIVNMSGDNLNDFLRSISSDNIKSIEVITTPPAKYEAEGNSGMLNIILKKNNINNWNATLGTSYTQRTYGTKSITGNLNYNKNKVSIYSNFNLSDGYKRLDDNNQVYYPSNLWSQNNPRKAGNTSFSGRIGLGYDVSKIWSTDLQYLGSVSDIRTSDNPLTSISNYLNGGIDSYISSTSKTDKKPSLNSITWNNAIKLDTNGSNILVSLDYFRFNNSDSRNYNGNSLDKNGVVLPNTYFAAINSNNQKITNYSVKIDGQSKSKLVDLDFGYKYSSSETNNSIRFFNNDSGVEKLDTNNTNYFKYNEKIHAVYISGNKKFDSKWESKVGLREEYTRSMGISENNNQTTKNSYVQFFPTAYLSYTANENNNFSFAYSRRIDRPKFEQLNPFKAYDSPYIYIEGNPFLQPSFTNNLELVYAYKTLENKFYFSNKTAGFEQFGIADPNTNITRFFVDNFLTSRKFGISESYTYDKVKWWTSSNSLDFNYAVSHSSNPVTAKQRNGYSSYISSYNDFNLNKAKSMALSVNYWYSLPGVDGLDKVSSANSLSLAFKLLLLNKNLQITIAGNDIFGTERYTLTSYTNDIKLVYRNYYDNRSFRFGVSYKFGNQKIKVNSGKTGNEDERLRTAN</sequence>
<dbReference type="SUPFAM" id="SSF56935">
    <property type="entry name" value="Porins"/>
    <property type="match status" value="1"/>
</dbReference>
<dbReference type="EMBL" id="JACHCC010000015">
    <property type="protein sequence ID" value="MBB6502713.1"/>
    <property type="molecule type" value="Genomic_DNA"/>
</dbReference>
<feature type="signal peptide" evidence="4">
    <location>
        <begin position="1"/>
        <end position="19"/>
    </location>
</feature>
<keyword evidence="4" id="KW-0732">Signal</keyword>
<dbReference type="Gene3D" id="2.170.130.10">
    <property type="entry name" value="TonB-dependent receptor, plug domain"/>
    <property type="match status" value="1"/>
</dbReference>
<dbReference type="SUPFAM" id="SSF49464">
    <property type="entry name" value="Carboxypeptidase regulatory domain-like"/>
    <property type="match status" value="1"/>
</dbReference>
<comment type="caution">
    <text evidence="6">The sequence shown here is derived from an EMBL/GenBank/DDBJ whole genome shotgun (WGS) entry which is preliminary data.</text>
</comment>
<evidence type="ECO:0000259" key="5">
    <source>
        <dbReference type="Pfam" id="PF14905"/>
    </source>
</evidence>
<organism evidence="6 7">
    <name type="scientific">Pedobacter cryoconitis</name>
    <dbReference type="NCBI Taxonomy" id="188932"/>
    <lineage>
        <taxon>Bacteria</taxon>
        <taxon>Pseudomonadati</taxon>
        <taxon>Bacteroidota</taxon>
        <taxon>Sphingobacteriia</taxon>
        <taxon>Sphingobacteriales</taxon>
        <taxon>Sphingobacteriaceae</taxon>
        <taxon>Pedobacter</taxon>
    </lineage>
</organism>
<feature type="chain" id="PRO_5030675708" evidence="4">
    <location>
        <begin position="20"/>
        <end position="795"/>
    </location>
</feature>
<evidence type="ECO:0000256" key="1">
    <source>
        <dbReference type="ARBA" id="ARBA00004442"/>
    </source>
</evidence>